<evidence type="ECO:0000313" key="1">
    <source>
        <dbReference type="EMBL" id="QTA80060.1"/>
    </source>
</evidence>
<dbReference type="AlphaFoldDB" id="A0A975B7M6"/>
<protein>
    <submittedName>
        <fullName evidence="1">Uncharacterized protein</fullName>
    </submittedName>
</protein>
<gene>
    <name evidence="1" type="ORF">dnl_23460</name>
</gene>
<dbReference type="Proteomes" id="UP000663720">
    <property type="component" value="Chromosome"/>
</dbReference>
<name>A0A975B7M6_9BACT</name>
<reference evidence="1" key="1">
    <citation type="journal article" date="2021" name="Microb. Physiol.">
        <title>Proteogenomic Insights into the Physiology of Marine, Sulfate-Reducing, Filamentous Desulfonema limicola and Desulfonema magnum.</title>
        <authorList>
            <person name="Schnaars V."/>
            <person name="Wohlbrand L."/>
            <person name="Scheve S."/>
            <person name="Hinrichs C."/>
            <person name="Reinhardt R."/>
            <person name="Rabus R."/>
        </authorList>
    </citation>
    <scope>NUCLEOTIDE SEQUENCE</scope>
    <source>
        <strain evidence="1">5ac10</strain>
    </source>
</reference>
<accession>A0A975B7M6</accession>
<sequence>MYTLQLQKLQSADRLIVKNNNKMEDAYEKVYLAHGNFFDRGIFLCFS</sequence>
<proteinExistence type="predicted"/>
<keyword evidence="2" id="KW-1185">Reference proteome</keyword>
<dbReference type="EMBL" id="CP061799">
    <property type="protein sequence ID" value="QTA80060.1"/>
    <property type="molecule type" value="Genomic_DNA"/>
</dbReference>
<dbReference type="KEGG" id="dli:dnl_23460"/>
<organism evidence="1 2">
    <name type="scientific">Desulfonema limicola</name>
    <dbReference type="NCBI Taxonomy" id="45656"/>
    <lineage>
        <taxon>Bacteria</taxon>
        <taxon>Pseudomonadati</taxon>
        <taxon>Thermodesulfobacteriota</taxon>
        <taxon>Desulfobacteria</taxon>
        <taxon>Desulfobacterales</taxon>
        <taxon>Desulfococcaceae</taxon>
        <taxon>Desulfonema</taxon>
    </lineage>
</organism>
<evidence type="ECO:0000313" key="2">
    <source>
        <dbReference type="Proteomes" id="UP000663720"/>
    </source>
</evidence>